<evidence type="ECO:0000313" key="2">
    <source>
        <dbReference type="EMBL" id="GAH88472.1"/>
    </source>
</evidence>
<dbReference type="Pfam" id="PF03480">
    <property type="entry name" value="DctP"/>
    <property type="match status" value="1"/>
</dbReference>
<keyword evidence="1" id="KW-0732">Signal</keyword>
<feature type="non-terminal residue" evidence="2">
    <location>
        <position position="163"/>
    </location>
</feature>
<dbReference type="AlphaFoldDB" id="X1J3E6"/>
<protein>
    <submittedName>
        <fullName evidence="2">Uncharacterized protein</fullName>
    </submittedName>
</protein>
<dbReference type="GO" id="GO:0055085">
    <property type="term" value="P:transmembrane transport"/>
    <property type="evidence" value="ECO:0007669"/>
    <property type="project" value="InterPro"/>
</dbReference>
<accession>X1J3E6</accession>
<dbReference type="NCBIfam" id="NF037995">
    <property type="entry name" value="TRAP_S1"/>
    <property type="match status" value="1"/>
</dbReference>
<reference evidence="2" key="1">
    <citation type="journal article" date="2014" name="Front. Microbiol.">
        <title>High frequency of phylogenetically diverse reductive dehalogenase-homologous genes in deep subseafloor sedimentary metagenomes.</title>
        <authorList>
            <person name="Kawai M."/>
            <person name="Futagami T."/>
            <person name="Toyoda A."/>
            <person name="Takaki Y."/>
            <person name="Nishi S."/>
            <person name="Hori S."/>
            <person name="Arai W."/>
            <person name="Tsubouchi T."/>
            <person name="Morono Y."/>
            <person name="Uchiyama I."/>
            <person name="Ito T."/>
            <person name="Fujiyama A."/>
            <person name="Inagaki F."/>
            <person name="Takami H."/>
        </authorList>
    </citation>
    <scope>NUCLEOTIDE SEQUENCE</scope>
    <source>
        <strain evidence="2">Expedition CK06-06</strain>
    </source>
</reference>
<dbReference type="Gene3D" id="3.40.190.170">
    <property type="entry name" value="Bacterial extracellular solute-binding protein, family 7"/>
    <property type="match status" value="1"/>
</dbReference>
<name>X1J3E6_9ZZZZ</name>
<dbReference type="PANTHER" id="PTHR33376:SF15">
    <property type="entry name" value="BLL6794 PROTEIN"/>
    <property type="match status" value="1"/>
</dbReference>
<organism evidence="2">
    <name type="scientific">marine sediment metagenome</name>
    <dbReference type="NCBI Taxonomy" id="412755"/>
    <lineage>
        <taxon>unclassified sequences</taxon>
        <taxon>metagenomes</taxon>
        <taxon>ecological metagenomes</taxon>
    </lineage>
</organism>
<dbReference type="PANTHER" id="PTHR33376">
    <property type="match status" value="1"/>
</dbReference>
<dbReference type="InterPro" id="IPR018389">
    <property type="entry name" value="DctP_fam"/>
</dbReference>
<dbReference type="EMBL" id="BARU01041485">
    <property type="protein sequence ID" value="GAH88472.1"/>
    <property type="molecule type" value="Genomic_DNA"/>
</dbReference>
<proteinExistence type="predicted"/>
<evidence type="ECO:0000256" key="1">
    <source>
        <dbReference type="ARBA" id="ARBA00022729"/>
    </source>
</evidence>
<dbReference type="InterPro" id="IPR038404">
    <property type="entry name" value="TRAP_DctP_sf"/>
</dbReference>
<comment type="caution">
    <text evidence="2">The sequence shown here is derived from an EMBL/GenBank/DDBJ whole genome shotgun (WGS) entry which is preliminary data.</text>
</comment>
<gene>
    <name evidence="2" type="ORF">S03H2_63949</name>
</gene>
<sequence>MPIMEALGAAPDATPMSELPEALATGRVKGYVSSDDVLMDFAFAEIVKYRTDWSPSIGCSFAVVMNMDTWNSLPADVKQVIDDLALEQSMWTGEYMDTHCAESLQWAIDEQGLEVITISEEEKARWDALIEPVVDAYLADMAAKGLPGEEYLARLAELAEEYS</sequence>